<dbReference type="Gene3D" id="3.40.720.10">
    <property type="entry name" value="Alkaline Phosphatase, subunit A"/>
    <property type="match status" value="1"/>
</dbReference>
<dbReference type="PANTHER" id="PTHR45953">
    <property type="entry name" value="IDURONATE 2-SULFATASE"/>
    <property type="match status" value="1"/>
</dbReference>
<evidence type="ECO:0000313" key="5">
    <source>
        <dbReference type="EMBL" id="PXX56805.1"/>
    </source>
</evidence>
<reference evidence="5 6" key="1">
    <citation type="submission" date="2018-05" db="EMBL/GenBank/DDBJ databases">
        <title>Genomic Encyclopedia of Type Strains, Phase IV (KMG-IV): sequencing the most valuable type-strain genomes for metagenomic binning, comparative biology and taxonomic classification.</title>
        <authorList>
            <person name="Goeker M."/>
        </authorList>
    </citation>
    <scope>NUCLEOTIDE SEQUENCE [LARGE SCALE GENOMIC DNA]</scope>
    <source>
        <strain evidence="5 6">DSM 24995</strain>
    </source>
</reference>
<keyword evidence="2" id="KW-0479">Metal-binding</keyword>
<dbReference type="PANTHER" id="PTHR45953:SF1">
    <property type="entry name" value="IDURONATE 2-SULFATASE"/>
    <property type="match status" value="1"/>
</dbReference>
<comment type="caution">
    <text evidence="5">The sequence shown here is derived from an EMBL/GenBank/DDBJ whole genome shotgun (WGS) entry which is preliminary data.</text>
</comment>
<name>A0A2V3YBQ2_9FIRM</name>
<evidence type="ECO:0000256" key="1">
    <source>
        <dbReference type="ARBA" id="ARBA00008779"/>
    </source>
</evidence>
<protein>
    <submittedName>
        <fullName evidence="5">Arylsulfatase A-like enzyme</fullName>
    </submittedName>
</protein>
<dbReference type="RefSeq" id="WP_110321140.1">
    <property type="nucleotide sequence ID" value="NZ_QJKD01000001.1"/>
</dbReference>
<evidence type="ECO:0000256" key="3">
    <source>
        <dbReference type="ARBA" id="ARBA00022801"/>
    </source>
</evidence>
<sequence length="538" mass="62621">MKKRPNIVIFNPDQMRYDALGHMGVNPGAETPFLDEMIREDAVSYRYAFCQNPVCTPSRCSFFTGLYPHVHGHRTMRHMLHRHESSLLSELKEAGYYVWMNTRNDLLPGQDDDIFSRHATEIFYGGNVPPAPGPVNPGLRGKPGSKYFYSHYKGELATDEHGLNYTPDDEAVDAAIDRLKSPADDRPLCIFLGLIYPHPPYRVEEPYYSRIDREKVMPRIAEAVPGDKKPLFHRRIREELGMQDFTEEDYKELRGVYYGMCSKIDAQFKRLCDGLKEAGIYEDTAIFFLSDHGDYTGDYGIVEKAQNMMEDCLVRVPLLIKPPKDFGVDAGISDQMVELVDFYRTAMAFADVAPDHSQFGRKLQSNLADRSVKVRDYVCSEGGRNEDEIHCDEFHDDKNLPTVMGEYYPRQKLQTDSVIHGKAAMIRTEQYKYIRRIYEDDEFYDLRLDPQERMNRIHAKEYAEIIMEMKELLLDWYQKTCDVVPFEKDDRHSKEMIRQAVKNICPPEYKAEVERMIENREGTLFEIRKYCEEAARRT</sequence>
<proteinExistence type="inferred from homology"/>
<keyword evidence="3" id="KW-0378">Hydrolase</keyword>
<dbReference type="PROSITE" id="PS00523">
    <property type="entry name" value="SULFATASE_1"/>
    <property type="match status" value="1"/>
</dbReference>
<dbReference type="CDD" id="cd16150">
    <property type="entry name" value="sulfatase_like"/>
    <property type="match status" value="1"/>
</dbReference>
<organism evidence="5 6">
    <name type="scientific">Hungatella effluvii</name>
    <dbReference type="NCBI Taxonomy" id="1096246"/>
    <lineage>
        <taxon>Bacteria</taxon>
        <taxon>Bacillati</taxon>
        <taxon>Bacillota</taxon>
        <taxon>Clostridia</taxon>
        <taxon>Lachnospirales</taxon>
        <taxon>Lachnospiraceae</taxon>
        <taxon>Hungatella</taxon>
    </lineage>
</organism>
<dbReference type="InterPro" id="IPR000917">
    <property type="entry name" value="Sulfatase_N"/>
</dbReference>
<dbReference type="GO" id="GO:0004423">
    <property type="term" value="F:iduronate-2-sulfatase activity"/>
    <property type="evidence" value="ECO:0007669"/>
    <property type="project" value="TreeGrafter"/>
</dbReference>
<accession>A0A2V3YBQ2</accession>
<dbReference type="Pfam" id="PF00884">
    <property type="entry name" value="Sulfatase"/>
    <property type="match status" value="1"/>
</dbReference>
<dbReference type="GO" id="GO:0005737">
    <property type="term" value="C:cytoplasm"/>
    <property type="evidence" value="ECO:0007669"/>
    <property type="project" value="TreeGrafter"/>
</dbReference>
<dbReference type="AlphaFoldDB" id="A0A2V3YBQ2"/>
<dbReference type="InterPro" id="IPR024607">
    <property type="entry name" value="Sulfatase_CS"/>
</dbReference>
<keyword evidence="6" id="KW-1185">Reference proteome</keyword>
<feature type="domain" description="Sulfatase N-terminal" evidence="4">
    <location>
        <begin position="5"/>
        <end position="351"/>
    </location>
</feature>
<dbReference type="GeneID" id="86059465"/>
<dbReference type="Proteomes" id="UP000248057">
    <property type="component" value="Unassembled WGS sequence"/>
</dbReference>
<comment type="similarity">
    <text evidence="1">Belongs to the sulfatase family.</text>
</comment>
<dbReference type="GO" id="GO:0046872">
    <property type="term" value="F:metal ion binding"/>
    <property type="evidence" value="ECO:0007669"/>
    <property type="project" value="UniProtKB-KW"/>
</dbReference>
<dbReference type="InterPro" id="IPR017850">
    <property type="entry name" value="Alkaline_phosphatase_core_sf"/>
</dbReference>
<evidence type="ECO:0000259" key="4">
    <source>
        <dbReference type="Pfam" id="PF00884"/>
    </source>
</evidence>
<gene>
    <name evidence="5" type="ORF">DFR60_101109</name>
</gene>
<dbReference type="SUPFAM" id="SSF53649">
    <property type="entry name" value="Alkaline phosphatase-like"/>
    <property type="match status" value="1"/>
</dbReference>
<evidence type="ECO:0000313" key="6">
    <source>
        <dbReference type="Proteomes" id="UP000248057"/>
    </source>
</evidence>
<dbReference type="EMBL" id="QJKD01000001">
    <property type="protein sequence ID" value="PXX56805.1"/>
    <property type="molecule type" value="Genomic_DNA"/>
</dbReference>
<evidence type="ECO:0000256" key="2">
    <source>
        <dbReference type="ARBA" id="ARBA00022723"/>
    </source>
</evidence>